<organism evidence="2 3">
    <name type="scientific">Aphis glycines</name>
    <name type="common">Soybean aphid</name>
    <dbReference type="NCBI Taxonomy" id="307491"/>
    <lineage>
        <taxon>Eukaryota</taxon>
        <taxon>Metazoa</taxon>
        <taxon>Ecdysozoa</taxon>
        <taxon>Arthropoda</taxon>
        <taxon>Hexapoda</taxon>
        <taxon>Insecta</taxon>
        <taxon>Pterygota</taxon>
        <taxon>Neoptera</taxon>
        <taxon>Paraneoptera</taxon>
        <taxon>Hemiptera</taxon>
        <taxon>Sternorrhyncha</taxon>
        <taxon>Aphidomorpha</taxon>
        <taxon>Aphidoidea</taxon>
        <taxon>Aphididae</taxon>
        <taxon>Aphidini</taxon>
        <taxon>Aphis</taxon>
        <taxon>Aphis</taxon>
    </lineage>
</organism>
<keyword evidence="3" id="KW-1185">Reference proteome</keyword>
<evidence type="ECO:0000313" key="2">
    <source>
        <dbReference type="EMBL" id="KAE9545521.1"/>
    </source>
</evidence>
<keyword evidence="1" id="KW-0812">Transmembrane</keyword>
<keyword evidence="1" id="KW-0472">Membrane</keyword>
<protein>
    <submittedName>
        <fullName evidence="2">Uncharacterized protein</fullName>
    </submittedName>
</protein>
<gene>
    <name evidence="2" type="ORF">AGLY_001064</name>
</gene>
<name>A0A6G0U8R6_APHGL</name>
<keyword evidence="1" id="KW-1133">Transmembrane helix</keyword>
<sequence>MMLTNMVNISTSNANKKKVYNRIKNIDLVKNWFCVKISVFPSLFYVFLIFFFFKTIGKCLLLTSIMHQNSARIFALPSEVTSEPLSPDEIGYCEIIHCPSDKCDGNFKSYLYGKNNLIQFKVTRRSKHFVLPLMLNTESPKNHPLLDSIIHKLNIKPVIFMNLDSIERFFVLSFTIVYVSPSLNIYHIIFSKHTGK</sequence>
<feature type="transmembrane region" description="Helical" evidence="1">
    <location>
        <begin position="169"/>
        <end position="189"/>
    </location>
</feature>
<proteinExistence type="predicted"/>
<dbReference type="EMBL" id="VYZN01000001">
    <property type="protein sequence ID" value="KAE9545521.1"/>
    <property type="molecule type" value="Genomic_DNA"/>
</dbReference>
<evidence type="ECO:0000256" key="1">
    <source>
        <dbReference type="SAM" id="Phobius"/>
    </source>
</evidence>
<reference evidence="2 3" key="1">
    <citation type="submission" date="2019-08" db="EMBL/GenBank/DDBJ databases">
        <title>The genome of the soybean aphid Biotype 1, its phylome, world population structure and adaptation to the North American continent.</title>
        <authorList>
            <person name="Giordano R."/>
            <person name="Donthu R.K."/>
            <person name="Hernandez A.G."/>
            <person name="Wright C.L."/>
            <person name="Zimin A.V."/>
        </authorList>
    </citation>
    <scope>NUCLEOTIDE SEQUENCE [LARGE SCALE GENOMIC DNA]</scope>
    <source>
        <tissue evidence="2">Whole aphids</tissue>
    </source>
</reference>
<dbReference type="AlphaFoldDB" id="A0A6G0U8R6"/>
<dbReference type="Proteomes" id="UP000475862">
    <property type="component" value="Unassembled WGS sequence"/>
</dbReference>
<accession>A0A6G0U8R6</accession>
<comment type="caution">
    <text evidence="2">The sequence shown here is derived from an EMBL/GenBank/DDBJ whole genome shotgun (WGS) entry which is preliminary data.</text>
</comment>
<evidence type="ECO:0000313" key="3">
    <source>
        <dbReference type="Proteomes" id="UP000475862"/>
    </source>
</evidence>
<feature type="transmembrane region" description="Helical" evidence="1">
    <location>
        <begin position="42"/>
        <end position="63"/>
    </location>
</feature>